<organism evidence="2 3">
    <name type="scientific">Cinnamomum micranthum f. kanehirae</name>
    <dbReference type="NCBI Taxonomy" id="337451"/>
    <lineage>
        <taxon>Eukaryota</taxon>
        <taxon>Viridiplantae</taxon>
        <taxon>Streptophyta</taxon>
        <taxon>Embryophyta</taxon>
        <taxon>Tracheophyta</taxon>
        <taxon>Spermatophyta</taxon>
        <taxon>Magnoliopsida</taxon>
        <taxon>Magnoliidae</taxon>
        <taxon>Laurales</taxon>
        <taxon>Lauraceae</taxon>
        <taxon>Cinnamomum</taxon>
    </lineage>
</organism>
<sequence>MENSCFSPPPCSMNYSTTTAAAAAAAKSSSPPGVYWKDYAPRVDDYNGVLAKAIAAGSGEIVKGIFRCSKAYAQQFLFQQQERALMITVKEKQVQKGGEMVRACNEENTNTLSAEGSERNKSVAGKKSEIQKTVKRVRQLSRMTEKMSKSLLDGVLSATGSVATKPLIRSQAGKAFLNTVPGEVLLASSDGVNKVLDAVEVAEKQAFSATSGAVKAAVSRRFGESTGELTEDVLSIAGHAVGTAWNIFKMRKAINPKSSLPSAAVKHAVKKKLDVYSCRNLESDR</sequence>
<evidence type="ECO:0000313" key="3">
    <source>
        <dbReference type="Proteomes" id="UP000283530"/>
    </source>
</evidence>
<dbReference type="InterPro" id="IPR045036">
    <property type="entry name" value="Spartin-like"/>
</dbReference>
<comment type="caution">
    <text evidence="2">The sequence shown here is derived from an EMBL/GenBank/DDBJ whole genome shotgun (WGS) entry which is preliminary data.</text>
</comment>
<dbReference type="OrthoDB" id="1719420at2759"/>
<dbReference type="GO" id="GO:0005886">
    <property type="term" value="C:plasma membrane"/>
    <property type="evidence" value="ECO:0007669"/>
    <property type="project" value="TreeGrafter"/>
</dbReference>
<keyword evidence="3" id="KW-1185">Reference proteome</keyword>
<protein>
    <submittedName>
        <fullName evidence="2">Senescence/dehydration-associated protein, chloroplastic-like protein</fullName>
    </submittedName>
</protein>
<dbReference type="PANTHER" id="PTHR21068">
    <property type="entry name" value="SPARTIN"/>
    <property type="match status" value="1"/>
</dbReference>
<reference evidence="2 3" key="1">
    <citation type="journal article" date="2019" name="Nat. Plants">
        <title>Stout camphor tree genome fills gaps in understanding of flowering plant genome evolution.</title>
        <authorList>
            <person name="Chaw S.M."/>
            <person name="Liu Y.C."/>
            <person name="Wu Y.W."/>
            <person name="Wang H.Y."/>
            <person name="Lin C.I."/>
            <person name="Wu C.S."/>
            <person name="Ke H.M."/>
            <person name="Chang L.Y."/>
            <person name="Hsu C.Y."/>
            <person name="Yang H.T."/>
            <person name="Sudianto E."/>
            <person name="Hsu M.H."/>
            <person name="Wu K.P."/>
            <person name="Wang L.N."/>
            <person name="Leebens-Mack J.H."/>
            <person name="Tsai I.J."/>
        </authorList>
    </citation>
    <scope>NUCLEOTIDE SEQUENCE [LARGE SCALE GENOMIC DNA]</scope>
    <source>
        <strain evidence="3">cv. Chaw 1501</strain>
        <tissue evidence="2">Young leaves</tissue>
    </source>
</reference>
<dbReference type="AlphaFoldDB" id="A0A3S3NZE6"/>
<dbReference type="Pfam" id="PF06911">
    <property type="entry name" value="Senescence"/>
    <property type="match status" value="1"/>
</dbReference>
<proteinExistence type="predicted"/>
<dbReference type="PANTHER" id="PTHR21068:SF36">
    <property type="entry name" value="SENESCENCE_DEHYDRATION-ASSOCIATED PROTEIN-LIKE PROTEIN"/>
    <property type="match status" value="1"/>
</dbReference>
<name>A0A3S3NZE6_9MAGN</name>
<feature type="domain" description="Senescence" evidence="1">
    <location>
        <begin position="52"/>
        <end position="263"/>
    </location>
</feature>
<dbReference type="EMBL" id="QPKB01000002">
    <property type="protein sequence ID" value="RWR78248.1"/>
    <property type="molecule type" value="Genomic_DNA"/>
</dbReference>
<dbReference type="InterPro" id="IPR009686">
    <property type="entry name" value="Senescence/spartin_C"/>
</dbReference>
<evidence type="ECO:0000259" key="1">
    <source>
        <dbReference type="Pfam" id="PF06911"/>
    </source>
</evidence>
<gene>
    <name evidence="2" type="ORF">CKAN_00677100</name>
</gene>
<evidence type="ECO:0000313" key="2">
    <source>
        <dbReference type="EMBL" id="RWR78248.1"/>
    </source>
</evidence>
<dbReference type="Proteomes" id="UP000283530">
    <property type="component" value="Unassembled WGS sequence"/>
</dbReference>
<accession>A0A3S3NZE6</accession>